<dbReference type="AlphaFoldDB" id="A0A6L5YRL7"/>
<organism evidence="1 2">
    <name type="scientific">Roseburia porci</name>
    <dbReference type="NCBI Taxonomy" id="2605790"/>
    <lineage>
        <taxon>Bacteria</taxon>
        <taxon>Bacillati</taxon>
        <taxon>Bacillota</taxon>
        <taxon>Clostridia</taxon>
        <taxon>Lachnospirales</taxon>
        <taxon>Lachnospiraceae</taxon>
        <taxon>Roseburia</taxon>
    </lineage>
</organism>
<dbReference type="Proteomes" id="UP000474024">
    <property type="component" value="Unassembled WGS sequence"/>
</dbReference>
<dbReference type="Pfam" id="PF16160">
    <property type="entry name" value="DUF4866"/>
    <property type="match status" value="1"/>
</dbReference>
<keyword evidence="2" id="KW-1185">Reference proteome</keyword>
<proteinExistence type="predicted"/>
<comment type="caution">
    <text evidence="1">The sequence shown here is derived from an EMBL/GenBank/DDBJ whole genome shotgun (WGS) entry which is preliminary data.</text>
</comment>
<protein>
    <submittedName>
        <fullName evidence="1">DUF4866 domain-containing protein</fullName>
    </submittedName>
</protein>
<name>A0A6L5YRL7_9FIRM</name>
<evidence type="ECO:0000313" key="2">
    <source>
        <dbReference type="Proteomes" id="UP000474024"/>
    </source>
</evidence>
<dbReference type="EMBL" id="VUNI01000011">
    <property type="protein sequence ID" value="MST74938.1"/>
    <property type="molecule type" value="Genomic_DNA"/>
</dbReference>
<gene>
    <name evidence="1" type="ORF">FYJ75_07825</name>
</gene>
<evidence type="ECO:0000313" key="1">
    <source>
        <dbReference type="EMBL" id="MST74938.1"/>
    </source>
</evidence>
<accession>A0A6L5YRL7</accession>
<dbReference type="RefSeq" id="WP_154429902.1">
    <property type="nucleotide sequence ID" value="NZ_VUNI01000011.1"/>
</dbReference>
<sequence length="250" mass="29038">MATLFPREEKAELLFDRILENPRACRRLMDTFYEALNTGEDDIEGGLSAEQFTCGLLRAYKERDLSSFLMTICGNSMFDLLRNAFLAPFRFNQDGKPNPILLTDDDGKLLHNTPVKVSGKDYERFQAVYTKEGKSRMYLAYGYRKKHSYDEDTMEVVEEKMGAHIGVLMIYELPDTVKKQETEAQAYAEVWNIMMKLQEKLPRSLVYYGQDALEDKGEKYDELGVFLPIHKFYKLLEKSIEEADRIIKES</sequence>
<reference evidence="1 2" key="1">
    <citation type="submission" date="2019-08" db="EMBL/GenBank/DDBJ databases">
        <title>In-depth cultivation of the pig gut microbiome towards novel bacterial diversity and tailored functional studies.</title>
        <authorList>
            <person name="Wylensek D."/>
            <person name="Hitch T.C.A."/>
            <person name="Clavel T."/>
        </authorList>
    </citation>
    <scope>NUCLEOTIDE SEQUENCE [LARGE SCALE GENOMIC DNA]</scope>
    <source>
        <strain evidence="1 2">MUC/MUC-530-WT-4D</strain>
    </source>
</reference>
<dbReference type="InterPro" id="IPR032357">
    <property type="entry name" value="DUF4866"/>
</dbReference>